<accession>A0A3A1YUB5</accession>
<gene>
    <name evidence="1" type="ORF">CJP73_08180</name>
</gene>
<sequence length="136" mass="15782">MPQNDLLYSCSHFPQYLAVYYHRSAARQEDKGRWAITEEQEAHRFYCAYDNQNKSDLYPGLWHIESGNTLIGTDGEVIAFFPAPINPQDFWHGYPFSFGRKAPKARIRALKETAENLFLIKKISLSRIKKIRNGSL</sequence>
<reference evidence="1 2" key="1">
    <citation type="submission" date="2017-08" db="EMBL/GenBank/DDBJ databases">
        <title>Pusillimonas indicus sp. nov., a member of the family Alcaligenaceae isolated from surface seawater.</title>
        <authorList>
            <person name="Li J."/>
        </authorList>
    </citation>
    <scope>NUCLEOTIDE SEQUENCE [LARGE SCALE GENOMIC DNA]</scope>
    <source>
        <strain evidence="1 2">L52-1-41</strain>
    </source>
</reference>
<dbReference type="EMBL" id="NQYH01000005">
    <property type="protein sequence ID" value="RIY41116.1"/>
    <property type="molecule type" value="Genomic_DNA"/>
</dbReference>
<protein>
    <submittedName>
        <fullName evidence="1">Uncharacterized protein</fullName>
    </submittedName>
</protein>
<evidence type="ECO:0000313" key="1">
    <source>
        <dbReference type="EMBL" id="RIY41116.1"/>
    </source>
</evidence>
<comment type="caution">
    <text evidence="1">The sequence shown here is derived from an EMBL/GenBank/DDBJ whole genome shotgun (WGS) entry which is preliminary data.</text>
</comment>
<organism evidence="1 2">
    <name type="scientific">Neopusillimonas maritima</name>
    <dbReference type="NCBI Taxonomy" id="2026239"/>
    <lineage>
        <taxon>Bacteria</taxon>
        <taxon>Pseudomonadati</taxon>
        <taxon>Pseudomonadota</taxon>
        <taxon>Betaproteobacteria</taxon>
        <taxon>Burkholderiales</taxon>
        <taxon>Alcaligenaceae</taxon>
        <taxon>Neopusillimonas</taxon>
    </lineage>
</organism>
<name>A0A3A1YUB5_9BURK</name>
<dbReference type="AlphaFoldDB" id="A0A3A1YUB5"/>
<proteinExistence type="predicted"/>
<dbReference type="Proteomes" id="UP000266206">
    <property type="component" value="Unassembled WGS sequence"/>
</dbReference>
<evidence type="ECO:0000313" key="2">
    <source>
        <dbReference type="Proteomes" id="UP000266206"/>
    </source>
</evidence>